<feature type="region of interest" description="Disordered" evidence="1">
    <location>
        <begin position="1"/>
        <end position="25"/>
    </location>
</feature>
<feature type="non-terminal residue" evidence="2">
    <location>
        <position position="1"/>
    </location>
</feature>
<feature type="compositionally biased region" description="Basic residues" evidence="1">
    <location>
        <begin position="1"/>
        <end position="12"/>
    </location>
</feature>
<organism evidence="2 3">
    <name type="scientific">Rotaria sordida</name>
    <dbReference type="NCBI Taxonomy" id="392033"/>
    <lineage>
        <taxon>Eukaryota</taxon>
        <taxon>Metazoa</taxon>
        <taxon>Spiralia</taxon>
        <taxon>Gnathifera</taxon>
        <taxon>Rotifera</taxon>
        <taxon>Eurotatoria</taxon>
        <taxon>Bdelloidea</taxon>
        <taxon>Philodinida</taxon>
        <taxon>Philodinidae</taxon>
        <taxon>Rotaria</taxon>
    </lineage>
</organism>
<dbReference type="Proteomes" id="UP000663864">
    <property type="component" value="Unassembled WGS sequence"/>
</dbReference>
<comment type="caution">
    <text evidence="2">The sequence shown here is derived from an EMBL/GenBank/DDBJ whole genome shotgun (WGS) entry which is preliminary data.</text>
</comment>
<sequence>PNVSKRLSRKAHYQGGKATMNNNHQTKAMNMTRHYLIENNERSSSPYYNNQQYSSHKTNRMLLTNEHMKVKKSKVVRFANNILSKPVYIDGDAYFSCDEL</sequence>
<dbReference type="EMBL" id="CAJNOT010012012">
    <property type="protein sequence ID" value="CAF1536421.1"/>
    <property type="molecule type" value="Genomic_DNA"/>
</dbReference>
<reference evidence="2" key="1">
    <citation type="submission" date="2021-02" db="EMBL/GenBank/DDBJ databases">
        <authorList>
            <person name="Nowell W R."/>
        </authorList>
    </citation>
    <scope>NUCLEOTIDE SEQUENCE</scope>
</reference>
<accession>A0A815W265</accession>
<proteinExistence type="predicted"/>
<evidence type="ECO:0000313" key="3">
    <source>
        <dbReference type="Proteomes" id="UP000663864"/>
    </source>
</evidence>
<gene>
    <name evidence="2" type="ORF">ZHD862_LOCUS38925</name>
</gene>
<protein>
    <submittedName>
        <fullName evidence="2">Uncharacterized protein</fullName>
    </submittedName>
</protein>
<evidence type="ECO:0000313" key="2">
    <source>
        <dbReference type="EMBL" id="CAF1536421.1"/>
    </source>
</evidence>
<evidence type="ECO:0000256" key="1">
    <source>
        <dbReference type="SAM" id="MobiDB-lite"/>
    </source>
</evidence>
<name>A0A815W265_9BILA</name>
<dbReference type="AlphaFoldDB" id="A0A815W265"/>